<accession>A0ABR1PFS0</accession>
<reference evidence="2 3" key="1">
    <citation type="submission" date="2024-02" db="EMBL/GenBank/DDBJ databases">
        <title>De novo assembly and annotation of 12 fungi associated with fruit tree decline syndrome in Ontario, Canada.</title>
        <authorList>
            <person name="Sulman M."/>
            <person name="Ellouze W."/>
            <person name="Ilyukhin E."/>
        </authorList>
    </citation>
    <scope>NUCLEOTIDE SEQUENCE [LARGE SCALE GENOMIC DNA]</scope>
    <source>
        <strain evidence="2 3">M169</strain>
    </source>
</reference>
<feature type="region of interest" description="Disordered" evidence="1">
    <location>
        <begin position="1"/>
        <end position="23"/>
    </location>
</feature>
<organism evidence="2 3">
    <name type="scientific">Diaporthe eres</name>
    <name type="common">Phomopsis oblonga</name>
    <dbReference type="NCBI Taxonomy" id="83184"/>
    <lineage>
        <taxon>Eukaryota</taxon>
        <taxon>Fungi</taxon>
        <taxon>Dikarya</taxon>
        <taxon>Ascomycota</taxon>
        <taxon>Pezizomycotina</taxon>
        <taxon>Sordariomycetes</taxon>
        <taxon>Sordariomycetidae</taxon>
        <taxon>Diaporthales</taxon>
        <taxon>Diaporthaceae</taxon>
        <taxon>Diaporthe</taxon>
        <taxon>Diaporthe eres species complex</taxon>
    </lineage>
</organism>
<dbReference type="Proteomes" id="UP001430848">
    <property type="component" value="Unassembled WGS sequence"/>
</dbReference>
<comment type="caution">
    <text evidence="2">The sequence shown here is derived from an EMBL/GenBank/DDBJ whole genome shotgun (WGS) entry which is preliminary data.</text>
</comment>
<evidence type="ECO:0000256" key="1">
    <source>
        <dbReference type="SAM" id="MobiDB-lite"/>
    </source>
</evidence>
<name>A0ABR1PFS0_DIAER</name>
<evidence type="ECO:0000313" key="3">
    <source>
        <dbReference type="Proteomes" id="UP001430848"/>
    </source>
</evidence>
<keyword evidence="3" id="KW-1185">Reference proteome</keyword>
<dbReference type="EMBL" id="JAKNSF020000013">
    <property type="protein sequence ID" value="KAK7735432.1"/>
    <property type="molecule type" value="Genomic_DNA"/>
</dbReference>
<gene>
    <name evidence="2" type="ORF">SLS63_003902</name>
</gene>
<sequence>MAGLHGGNPRAPQMQEDGKPQSVRVGEVSWEELMEIKGETDYELALFVWINEKPRGLFW</sequence>
<evidence type="ECO:0000313" key="2">
    <source>
        <dbReference type="EMBL" id="KAK7735432.1"/>
    </source>
</evidence>
<proteinExistence type="predicted"/>
<protein>
    <submittedName>
        <fullName evidence="2">Uncharacterized protein</fullName>
    </submittedName>
</protein>